<evidence type="ECO:0000256" key="2">
    <source>
        <dbReference type="ARBA" id="ARBA00022692"/>
    </source>
</evidence>
<dbReference type="InterPro" id="IPR017871">
    <property type="entry name" value="ABC_transporter-like_CS"/>
</dbReference>
<name>A0AB34H3C1_ESCRO</name>
<evidence type="ECO:0000256" key="1">
    <source>
        <dbReference type="ARBA" id="ARBA00022448"/>
    </source>
</evidence>
<evidence type="ECO:0000256" key="4">
    <source>
        <dbReference type="ARBA" id="ARBA00022840"/>
    </source>
</evidence>
<keyword evidence="6 7" id="KW-0472">Membrane</keyword>
<keyword evidence="4" id="KW-0067">ATP-binding</keyword>
<keyword evidence="2 7" id="KW-0812">Transmembrane</keyword>
<accession>A0AB34H3C1</accession>
<dbReference type="EMBL" id="JAIQCJ010001822">
    <property type="protein sequence ID" value="KAJ8787262.1"/>
    <property type="molecule type" value="Genomic_DNA"/>
</dbReference>
<feature type="transmembrane region" description="Helical" evidence="7">
    <location>
        <begin position="284"/>
        <end position="305"/>
    </location>
</feature>
<gene>
    <name evidence="10" type="ORF">J1605_005848</name>
</gene>
<evidence type="ECO:0000259" key="9">
    <source>
        <dbReference type="PROSITE" id="PS50929"/>
    </source>
</evidence>
<evidence type="ECO:0000256" key="7">
    <source>
        <dbReference type="SAM" id="Phobius"/>
    </source>
</evidence>
<dbReference type="Pfam" id="PF00005">
    <property type="entry name" value="ABC_tran"/>
    <property type="match status" value="1"/>
</dbReference>
<dbReference type="Proteomes" id="UP001159641">
    <property type="component" value="Unassembled WGS sequence"/>
</dbReference>
<keyword evidence="3" id="KW-0547">Nucleotide-binding</keyword>
<dbReference type="Gene3D" id="3.40.50.300">
    <property type="entry name" value="P-loop containing nucleotide triphosphate hydrolases"/>
    <property type="match status" value="1"/>
</dbReference>
<dbReference type="InterPro" id="IPR003439">
    <property type="entry name" value="ABC_transporter-like_ATP-bd"/>
</dbReference>
<dbReference type="PROSITE" id="PS50929">
    <property type="entry name" value="ABC_TM1F"/>
    <property type="match status" value="1"/>
</dbReference>
<evidence type="ECO:0000256" key="6">
    <source>
        <dbReference type="ARBA" id="ARBA00023136"/>
    </source>
</evidence>
<dbReference type="SUPFAM" id="SSF90123">
    <property type="entry name" value="ABC transporter transmembrane region"/>
    <property type="match status" value="1"/>
</dbReference>
<keyword evidence="5 7" id="KW-1133">Transmembrane helix</keyword>
<keyword evidence="1" id="KW-0813">Transport</keyword>
<dbReference type="InterPro" id="IPR036640">
    <property type="entry name" value="ABC1_TM_sf"/>
</dbReference>
<dbReference type="InterPro" id="IPR027417">
    <property type="entry name" value="P-loop_NTPase"/>
</dbReference>
<dbReference type="PANTHER" id="PTHR24223">
    <property type="entry name" value="ATP-BINDING CASSETTE SUB-FAMILY C"/>
    <property type="match status" value="1"/>
</dbReference>
<evidence type="ECO:0000256" key="3">
    <source>
        <dbReference type="ARBA" id="ARBA00022741"/>
    </source>
</evidence>
<protein>
    <recommendedName>
        <fullName evidence="12">Multidrug resistance-associated protein 4</fullName>
    </recommendedName>
</protein>
<dbReference type="GO" id="GO:0005886">
    <property type="term" value="C:plasma membrane"/>
    <property type="evidence" value="ECO:0007669"/>
    <property type="project" value="TreeGrafter"/>
</dbReference>
<dbReference type="PROSITE" id="PS00211">
    <property type="entry name" value="ABC_TRANSPORTER_1"/>
    <property type="match status" value="1"/>
</dbReference>
<evidence type="ECO:0000313" key="11">
    <source>
        <dbReference type="Proteomes" id="UP001159641"/>
    </source>
</evidence>
<dbReference type="GO" id="GO:0005524">
    <property type="term" value="F:ATP binding"/>
    <property type="evidence" value="ECO:0007669"/>
    <property type="project" value="UniProtKB-KW"/>
</dbReference>
<evidence type="ECO:0008006" key="12">
    <source>
        <dbReference type="Google" id="ProtNLM"/>
    </source>
</evidence>
<dbReference type="Pfam" id="PF00664">
    <property type="entry name" value="ABC_membrane"/>
    <property type="match status" value="1"/>
</dbReference>
<evidence type="ECO:0000313" key="10">
    <source>
        <dbReference type="EMBL" id="KAJ8787262.1"/>
    </source>
</evidence>
<dbReference type="PROSITE" id="PS50893">
    <property type="entry name" value="ABC_TRANSPORTER_2"/>
    <property type="match status" value="1"/>
</dbReference>
<dbReference type="PANTHER" id="PTHR24223:SF357">
    <property type="entry name" value="ATP-BINDING CASSETTE SUB-FAMILY C MEMBER 4"/>
    <property type="match status" value="1"/>
</dbReference>
<organism evidence="10 11">
    <name type="scientific">Eschrichtius robustus</name>
    <name type="common">California gray whale</name>
    <name type="synonym">Eschrichtius gibbosus</name>
    <dbReference type="NCBI Taxonomy" id="9764"/>
    <lineage>
        <taxon>Eukaryota</taxon>
        <taxon>Metazoa</taxon>
        <taxon>Chordata</taxon>
        <taxon>Craniata</taxon>
        <taxon>Vertebrata</taxon>
        <taxon>Euteleostomi</taxon>
        <taxon>Mammalia</taxon>
        <taxon>Eutheria</taxon>
        <taxon>Laurasiatheria</taxon>
        <taxon>Artiodactyla</taxon>
        <taxon>Whippomorpha</taxon>
        <taxon>Cetacea</taxon>
        <taxon>Mysticeti</taxon>
        <taxon>Eschrichtiidae</taxon>
        <taxon>Eschrichtius</taxon>
    </lineage>
</organism>
<proteinExistence type="predicted"/>
<dbReference type="InterPro" id="IPR011527">
    <property type="entry name" value="ABC1_TM_dom"/>
</dbReference>
<comment type="caution">
    <text evidence="10">The sequence shown here is derived from an EMBL/GenBank/DDBJ whole genome shotgun (WGS) entry which is preliminary data.</text>
</comment>
<dbReference type="GO" id="GO:0016887">
    <property type="term" value="F:ATP hydrolysis activity"/>
    <property type="evidence" value="ECO:0007669"/>
    <property type="project" value="InterPro"/>
</dbReference>
<feature type="domain" description="ABC transmembrane type-1" evidence="9">
    <location>
        <begin position="290"/>
        <end position="394"/>
    </location>
</feature>
<reference evidence="10 11" key="1">
    <citation type="submission" date="2022-11" db="EMBL/GenBank/DDBJ databases">
        <title>Whole genome sequence of Eschrichtius robustus ER-17-0199.</title>
        <authorList>
            <person name="Bruniche-Olsen A."/>
            <person name="Black A.N."/>
            <person name="Fields C.J."/>
            <person name="Walden K."/>
            <person name="Dewoody J.A."/>
        </authorList>
    </citation>
    <scope>NUCLEOTIDE SEQUENCE [LARGE SCALE GENOMIC DNA]</scope>
    <source>
        <strain evidence="10">ER-17-0199</strain>
        <tissue evidence="10">Blubber</tissue>
    </source>
</reference>
<feature type="transmembrane region" description="Helical" evidence="7">
    <location>
        <begin position="338"/>
        <end position="366"/>
    </location>
</feature>
<evidence type="ECO:0000259" key="8">
    <source>
        <dbReference type="PROSITE" id="PS50893"/>
    </source>
</evidence>
<feature type="domain" description="ABC transporter" evidence="8">
    <location>
        <begin position="20"/>
        <end position="278"/>
    </location>
</feature>
<dbReference type="AlphaFoldDB" id="A0AB34H3C1"/>
<dbReference type="Gene3D" id="1.20.1560.10">
    <property type="entry name" value="ABC transporter type 1, transmembrane domain"/>
    <property type="match status" value="1"/>
</dbReference>
<keyword evidence="11" id="KW-1185">Reference proteome</keyword>
<sequence length="415" mass="46634">MILQGARDPDSFSLVAPLHVALTQLVTSKAQAVGWMKVPDVVTFHRPGCSHVATPICSGGWRERASFQAARCQLKSGVCHLRGTRADFEDNQQSLSATRSQFLVGGPVLCHLIPEGLKMAFLSVFLNFLLLDEISQCNPQLPSDGKTIVDVQDFTAFWDEDLEVLEDGDLTVIGDRGTTLSGGQKARVSLARAVYQDADIYLLDDPLSAVDAEVSRHLLELCIRQALHKKITILVTHQLQYLKDASQILVLKDTENIQVRLPLESYSEGRVHFKTYMNYFTSDAHWLIIIFFILVNIAARVAYVLQDWWLSYWANGQSTLYAMVYGKGNLIVVPDPDWYFTVYSVLTVGTVLFGITRSLLIFCVLVNSSQIWHDKMLESILRVPVLFFDTNPIGKSDTKFLSIYVLLMHLVPDYI</sequence>
<dbReference type="InterPro" id="IPR050173">
    <property type="entry name" value="ABC_transporter_C-like"/>
</dbReference>
<evidence type="ECO:0000256" key="5">
    <source>
        <dbReference type="ARBA" id="ARBA00022989"/>
    </source>
</evidence>
<dbReference type="GO" id="GO:0140359">
    <property type="term" value="F:ABC-type transporter activity"/>
    <property type="evidence" value="ECO:0007669"/>
    <property type="project" value="InterPro"/>
</dbReference>
<dbReference type="SUPFAM" id="SSF52540">
    <property type="entry name" value="P-loop containing nucleoside triphosphate hydrolases"/>
    <property type="match status" value="1"/>
</dbReference>